<gene>
    <name evidence="2" type="ORF">FAB82_13580</name>
</gene>
<evidence type="ECO:0000256" key="1">
    <source>
        <dbReference type="SAM" id="Phobius"/>
    </source>
</evidence>
<dbReference type="EMBL" id="STGY01000054">
    <property type="protein sequence ID" value="THV40880.1"/>
    <property type="molecule type" value="Genomic_DNA"/>
</dbReference>
<dbReference type="AlphaFoldDB" id="A0A4S8Q9H3"/>
<proteinExistence type="predicted"/>
<comment type="caution">
    <text evidence="2">The sequence shown here is derived from an EMBL/GenBank/DDBJ whole genome shotgun (WGS) entry which is preliminary data.</text>
</comment>
<keyword evidence="1" id="KW-0812">Transmembrane</keyword>
<feature type="transmembrane region" description="Helical" evidence="1">
    <location>
        <begin position="90"/>
        <end position="107"/>
    </location>
</feature>
<protein>
    <submittedName>
        <fullName evidence="2">Uncharacterized protein</fullName>
    </submittedName>
</protein>
<dbReference type="RefSeq" id="WP_136535076.1">
    <property type="nucleotide sequence ID" value="NZ_STGY01000054.1"/>
</dbReference>
<sequence>MPPSAAPERASSISVVDRGSVAGIRGALYFQAAVALAFAPIAYQVLLGLSALSGSDAADIHGLASGFIAFVVIPTALHLWAAIQVGRSSWGGALLVVSVLATVVQILMLLPYFVLPAVPFIVALIIELVSLANQDTRRRIESGSAPKFAGLPELIVLPLAIAVFAGLMAWNGNVNDATPAMPETPNPTREFDASEGRQRLEEVVDETLPAFQEVDGFEGLGEERRMENASGCEDGAAPGEEWVDLSIEYDLGEFEPDSELSLAYLESIRTRWTEQGYEVTLYVRENDSGVMQNRRLTAVRDDGVAAVYDVGYGSASFVVRTGCVLQPE</sequence>
<feature type="transmembrane region" description="Helical" evidence="1">
    <location>
        <begin position="63"/>
        <end position="83"/>
    </location>
</feature>
<evidence type="ECO:0000313" key="3">
    <source>
        <dbReference type="Proteomes" id="UP000308760"/>
    </source>
</evidence>
<reference evidence="2 3" key="2">
    <citation type="submission" date="2019-05" db="EMBL/GenBank/DDBJ databases">
        <title>Glycomyces buryatensis sp. nov.</title>
        <authorList>
            <person name="Nikitina E."/>
        </authorList>
    </citation>
    <scope>NUCLEOTIDE SEQUENCE [LARGE SCALE GENOMIC DNA]</scope>
    <source>
        <strain evidence="2 3">18</strain>
    </source>
</reference>
<evidence type="ECO:0000313" key="2">
    <source>
        <dbReference type="EMBL" id="THV40880.1"/>
    </source>
</evidence>
<keyword evidence="1" id="KW-0472">Membrane</keyword>
<keyword evidence="3" id="KW-1185">Reference proteome</keyword>
<name>A0A4S8Q9H3_9ACTN</name>
<feature type="transmembrane region" description="Helical" evidence="1">
    <location>
        <begin position="113"/>
        <end position="133"/>
    </location>
</feature>
<dbReference type="OrthoDB" id="5204837at2"/>
<feature type="transmembrane region" description="Helical" evidence="1">
    <location>
        <begin position="28"/>
        <end position="51"/>
    </location>
</feature>
<reference evidence="3" key="1">
    <citation type="submission" date="2019-04" db="EMBL/GenBank/DDBJ databases">
        <title>Nocardioides xinjiangensis sp. nov.</title>
        <authorList>
            <person name="Liu S."/>
        </authorList>
    </citation>
    <scope>NUCLEOTIDE SEQUENCE [LARGE SCALE GENOMIC DNA]</scope>
    <source>
        <strain evidence="3">18</strain>
    </source>
</reference>
<feature type="transmembrane region" description="Helical" evidence="1">
    <location>
        <begin position="154"/>
        <end position="172"/>
    </location>
</feature>
<keyword evidence="1" id="KW-1133">Transmembrane helix</keyword>
<accession>A0A4S8Q9H3</accession>
<organism evidence="2 3">
    <name type="scientific">Glycomyces buryatensis</name>
    <dbReference type="NCBI Taxonomy" id="2570927"/>
    <lineage>
        <taxon>Bacteria</taxon>
        <taxon>Bacillati</taxon>
        <taxon>Actinomycetota</taxon>
        <taxon>Actinomycetes</taxon>
        <taxon>Glycomycetales</taxon>
        <taxon>Glycomycetaceae</taxon>
        <taxon>Glycomyces</taxon>
    </lineage>
</organism>
<dbReference type="Proteomes" id="UP000308760">
    <property type="component" value="Unassembled WGS sequence"/>
</dbReference>